<comment type="caution">
    <text evidence="5">The sequence shown here is derived from an EMBL/GenBank/DDBJ whole genome shotgun (WGS) entry which is preliminary data.</text>
</comment>
<protein>
    <recommendedName>
        <fullName evidence="4">VWFD domain-containing protein</fullName>
    </recommendedName>
</protein>
<evidence type="ECO:0000313" key="5">
    <source>
        <dbReference type="EMBL" id="PIK61112.1"/>
    </source>
</evidence>
<keyword evidence="6" id="KW-1185">Reference proteome</keyword>
<evidence type="ECO:0000259" key="4">
    <source>
        <dbReference type="PROSITE" id="PS51233"/>
    </source>
</evidence>
<evidence type="ECO:0000256" key="1">
    <source>
        <dbReference type="ARBA" id="ARBA00022536"/>
    </source>
</evidence>
<sequence length="1549" mass="171805">MVPCFADSDVSCINAFAAVISDDKVITIHGGYTDQELHGYVWLDQQEIKVGPSIDLGLGLPDGQFICPDGSVNDECPVSGIAISQADIHDVFGQGWSVSLSETSVFVYNYGQYDEVRDIHNSKAGYALHFEDSQVKSSAMNTISGSDFTIEFDLESVTYYTELHLDFNVWYRVALVWQQETKRIRIYVYRTVTNWQTSDVQLPESIDYPLPPGGNLVLGQWYPPQGYIGPVLFPGFHGWLDEVKIWNHHATATELQARLGFDVDISTTNNLAHYWHFNEGQGYIAYDSITLTVLNFPDELWGRPLWTYSSATVIHSTIRTVAEIYPALVEGDVRIDVISFCQTVILTGTLHDVCHPLQLGNFYYQKCLGHAESGGTDVSMEVALAYADECQAALSLTTWPGQHLCRSFPTRHFPSWIGTGCDVACISGYEMAFDGKCHCYHGYLGVSCLTQCDGGAGEPCGGVGICSSIDGAGFSVDTYGEFILTETEQLGIYVRQAPCGGSNYCIKSVWLHIADGDITVTMAAENDDESVSLTIGEEEVLLDWRTGLGVEFESGFILNQTSNGYLLSGPDGSQAVVVVQDISIDLHLYHTDCPSTVSGICGDCEESNLDPSKDASYWYINNEFINRFRLSIDSKLGLLPGESRDITPGGYAIHFNNSHCISDNLNNLVPMESDISLELHFKAEIREGVLVGYYTVSSSVAVIIDSTLAVVINGQIYQTDIIPSLNQWVFISLNYYHDNREMTIFYISDEGSLTGSSFSIVGDVFLSDGTLVLGAWHPDYENPLDLTYIGFIDETASFSFEERIYYRLAGEISWTDAVIWCENLIFNNTVYSDCETLGLSNAQFFQDSCVWSIVAENDLSAGYPSLGQYSIYCQNSLDLEYSPLEELCTNITDSQLFQDLGCPTGACMSGAYDTATGECYCYHGYWGPNCLAECPGGADNPCNGRGACNVTSGECTCDPAWSYESDCFECSGNWTGGDCSTVLPIEPSIGTNPICLAYGQGHVTNFDGVFYDFKEVGEFRVVSDESLDFEVQARIIPCYNQSSCLVAFAVRFGLDVLVMRSGYTSNSQVMFWKDGISLQLENVTDDNGPMTIKHTSTLSYEIAISELDASISVRVLERSLSVIFHLSPSISCQESVGLCGTCNGNITDDIFSDVLIAANTWHVDAGASLFDPIFLNSSYQEYRNLTGAGHCIDTNGGYLSSGPIELALEGDTDITFDLYVIVHSNNGVLLSYSHEQHFTIYFNGTLKVNIGSDTWDTGLTVEVGIWNRLVFTWGRTSHQLRVWIINPNLHVVSVTHRFRTTVDILAPGGYLSIGQWQPGTEGGVIPTQDRFYGTLDEIRIWRRELILKDIEFTNLINIPATYPDLGGLWKFDEGDGMVVIDLVYHVHLSIHKISWMVVHPVWRFSRRVTVRLPPVYSITDPAYDTGFCESLIITNPAWDSCGLSGLQTDYLYYACIRDSSFSGSMYSSLSIVLVLSDYCYIHTDYVGPWPGQGFCSQFTDIYFPLWRGDSCDYECVFGDTNYFQDCRCSSGYWGPHCVNVCCWWSCFTM</sequence>
<feature type="domain" description="VWFD" evidence="4">
    <location>
        <begin position="993"/>
        <end position="1169"/>
    </location>
</feature>
<evidence type="ECO:0000256" key="3">
    <source>
        <dbReference type="ARBA" id="ARBA00023157"/>
    </source>
</evidence>
<accession>A0A2G8LLM6</accession>
<dbReference type="InterPro" id="IPR000742">
    <property type="entry name" value="EGF"/>
</dbReference>
<organism evidence="5 6">
    <name type="scientific">Stichopus japonicus</name>
    <name type="common">Sea cucumber</name>
    <dbReference type="NCBI Taxonomy" id="307972"/>
    <lineage>
        <taxon>Eukaryota</taxon>
        <taxon>Metazoa</taxon>
        <taxon>Echinodermata</taxon>
        <taxon>Eleutherozoa</taxon>
        <taxon>Echinozoa</taxon>
        <taxon>Holothuroidea</taxon>
        <taxon>Aspidochirotacea</taxon>
        <taxon>Aspidochirotida</taxon>
        <taxon>Stichopodidae</taxon>
        <taxon>Apostichopus</taxon>
    </lineage>
</organism>
<evidence type="ECO:0000256" key="2">
    <source>
        <dbReference type="ARBA" id="ARBA00022737"/>
    </source>
</evidence>
<gene>
    <name evidence="5" type="ORF">BSL78_01937</name>
</gene>
<dbReference type="PANTHER" id="PTHR11219">
    <property type="entry name" value="TENEURIN AND N-ACETYLGLUCOSAMINE-1-PHOSPHODIESTER ALPHA-N-ACETYLGLUCOSAMINIDASE"/>
    <property type="match status" value="1"/>
</dbReference>
<dbReference type="Proteomes" id="UP000230750">
    <property type="component" value="Unassembled WGS sequence"/>
</dbReference>
<keyword evidence="2" id="KW-0677">Repeat</keyword>
<name>A0A2G8LLM6_STIJA</name>
<dbReference type="PROSITE" id="PS00022">
    <property type="entry name" value="EGF_1"/>
    <property type="match status" value="1"/>
</dbReference>
<dbReference type="Gene3D" id="2.60.120.200">
    <property type="match status" value="3"/>
</dbReference>
<dbReference type="InterPro" id="IPR001846">
    <property type="entry name" value="VWF_type-D"/>
</dbReference>
<dbReference type="Pfam" id="PF00094">
    <property type="entry name" value="VWD"/>
    <property type="match status" value="1"/>
</dbReference>
<proteinExistence type="predicted"/>
<dbReference type="InterPro" id="IPR051216">
    <property type="entry name" value="Teneurin"/>
</dbReference>
<reference evidence="5 6" key="1">
    <citation type="journal article" date="2017" name="PLoS Biol.">
        <title>The sea cucumber genome provides insights into morphological evolution and visceral regeneration.</title>
        <authorList>
            <person name="Zhang X."/>
            <person name="Sun L."/>
            <person name="Yuan J."/>
            <person name="Sun Y."/>
            <person name="Gao Y."/>
            <person name="Zhang L."/>
            <person name="Li S."/>
            <person name="Dai H."/>
            <person name="Hamel J.F."/>
            <person name="Liu C."/>
            <person name="Yu Y."/>
            <person name="Liu S."/>
            <person name="Lin W."/>
            <person name="Guo K."/>
            <person name="Jin S."/>
            <person name="Xu P."/>
            <person name="Storey K.B."/>
            <person name="Huan P."/>
            <person name="Zhang T."/>
            <person name="Zhou Y."/>
            <person name="Zhang J."/>
            <person name="Lin C."/>
            <person name="Li X."/>
            <person name="Xing L."/>
            <person name="Huo D."/>
            <person name="Sun M."/>
            <person name="Wang L."/>
            <person name="Mercier A."/>
            <person name="Li F."/>
            <person name="Yang H."/>
            <person name="Xiang J."/>
        </authorList>
    </citation>
    <scope>NUCLEOTIDE SEQUENCE [LARGE SCALE GENOMIC DNA]</scope>
    <source>
        <strain evidence="5">Shaxun</strain>
        <tissue evidence="5">Muscle</tissue>
    </source>
</reference>
<dbReference type="SUPFAM" id="SSF49899">
    <property type="entry name" value="Concanavalin A-like lectins/glucanases"/>
    <property type="match status" value="3"/>
</dbReference>
<evidence type="ECO:0000313" key="6">
    <source>
        <dbReference type="Proteomes" id="UP000230750"/>
    </source>
</evidence>
<dbReference type="EMBL" id="MRZV01000040">
    <property type="protein sequence ID" value="PIK61112.1"/>
    <property type="molecule type" value="Genomic_DNA"/>
</dbReference>
<keyword evidence="1" id="KW-0245">EGF-like domain</keyword>
<dbReference type="InterPro" id="IPR013320">
    <property type="entry name" value="ConA-like_dom_sf"/>
</dbReference>
<dbReference type="PROSITE" id="PS51233">
    <property type="entry name" value="VWFD"/>
    <property type="match status" value="1"/>
</dbReference>
<dbReference type="PANTHER" id="PTHR11219:SF69">
    <property type="entry name" value="TENEURIN-A"/>
    <property type="match status" value="1"/>
</dbReference>
<keyword evidence="3" id="KW-1015">Disulfide bond</keyword>
<dbReference type="OrthoDB" id="10038561at2759"/>
<dbReference type="SMART" id="SM00216">
    <property type="entry name" value="VWD"/>
    <property type="match status" value="1"/>
</dbReference>